<evidence type="ECO:0000313" key="2">
    <source>
        <dbReference type="Proteomes" id="UP000499080"/>
    </source>
</evidence>
<sequence>MVRLLVEVQASHVGIGKSTFVEKLGYPWIDDCVNLVESDPPFFYGPREDIFQNDADNDLLRAYLVLENFAASLDKLSGELSNDWTIVASRSPVISSVQFANHVNDWKPLAKFYRKRLDHLKVNRVLVLDYGSSIQANKTFLENAFRRMKQRGRQFELNAFNTFETYCQFFEAAESKKIEIVETYLKEPEFFKYEAMTFHDFDETDIQYANKLIWDFREMFAGK</sequence>
<proteinExistence type="predicted"/>
<accession>A0A4Y2LY87</accession>
<dbReference type="OrthoDB" id="6424805at2759"/>
<comment type="caution">
    <text evidence="1">The sequence shown here is derived from an EMBL/GenBank/DDBJ whole genome shotgun (WGS) entry which is preliminary data.</text>
</comment>
<gene>
    <name evidence="1" type="ORF">AVEN_261807_1</name>
</gene>
<evidence type="ECO:0008006" key="3">
    <source>
        <dbReference type="Google" id="ProtNLM"/>
    </source>
</evidence>
<organism evidence="1 2">
    <name type="scientific">Araneus ventricosus</name>
    <name type="common">Orbweaver spider</name>
    <name type="synonym">Epeira ventricosa</name>
    <dbReference type="NCBI Taxonomy" id="182803"/>
    <lineage>
        <taxon>Eukaryota</taxon>
        <taxon>Metazoa</taxon>
        <taxon>Ecdysozoa</taxon>
        <taxon>Arthropoda</taxon>
        <taxon>Chelicerata</taxon>
        <taxon>Arachnida</taxon>
        <taxon>Araneae</taxon>
        <taxon>Araneomorphae</taxon>
        <taxon>Entelegynae</taxon>
        <taxon>Araneoidea</taxon>
        <taxon>Araneidae</taxon>
        <taxon>Araneus</taxon>
    </lineage>
</organism>
<reference evidence="1 2" key="1">
    <citation type="journal article" date="2019" name="Sci. Rep.">
        <title>Orb-weaving spider Araneus ventricosus genome elucidates the spidroin gene catalogue.</title>
        <authorList>
            <person name="Kono N."/>
            <person name="Nakamura H."/>
            <person name="Ohtoshi R."/>
            <person name="Moran D.A.P."/>
            <person name="Shinohara A."/>
            <person name="Yoshida Y."/>
            <person name="Fujiwara M."/>
            <person name="Mori M."/>
            <person name="Tomita M."/>
            <person name="Arakawa K."/>
        </authorList>
    </citation>
    <scope>NUCLEOTIDE SEQUENCE [LARGE SCALE GENOMIC DNA]</scope>
</reference>
<dbReference type="SUPFAM" id="SSF52540">
    <property type="entry name" value="P-loop containing nucleoside triphosphate hydrolases"/>
    <property type="match status" value="1"/>
</dbReference>
<dbReference type="EMBL" id="BGPR01006520">
    <property type="protein sequence ID" value="GBN19731.1"/>
    <property type="molecule type" value="Genomic_DNA"/>
</dbReference>
<keyword evidence="2" id="KW-1185">Reference proteome</keyword>
<evidence type="ECO:0000313" key="1">
    <source>
        <dbReference type="EMBL" id="GBN19731.1"/>
    </source>
</evidence>
<protein>
    <recommendedName>
        <fullName evidence="3">Deoxynucleoside kinase domain-containing protein</fullName>
    </recommendedName>
</protein>
<name>A0A4Y2LY87_ARAVE</name>
<dbReference type="AlphaFoldDB" id="A0A4Y2LY87"/>
<dbReference type="InterPro" id="IPR027417">
    <property type="entry name" value="P-loop_NTPase"/>
</dbReference>
<dbReference type="Proteomes" id="UP000499080">
    <property type="component" value="Unassembled WGS sequence"/>
</dbReference>